<sequence>MSQPATLDEVLFAFHQAVDIPGPGDVALWTKQYPQFADEIRAHAVEIIDMEALASAEPSSGETTVAKPAAATDNRTLREIARAKGTTLADFAEDIGLSSAIVADVNTGRIRPETVTQKFKRLTADYFKMTIDEIASIIAGQKEQPALAMLKSKSGYVQGEPVTWEEAVLASDMDEEDKTLWLPNED</sequence>
<evidence type="ECO:0000313" key="2">
    <source>
        <dbReference type="Proteomes" id="UP001231124"/>
    </source>
</evidence>
<dbReference type="RefSeq" id="WP_238201822.1">
    <property type="nucleotide sequence ID" value="NZ_BPQE01000005.1"/>
</dbReference>
<comment type="caution">
    <text evidence="1">The sequence shown here is derived from an EMBL/GenBank/DDBJ whole genome shotgun (WGS) entry which is preliminary data.</text>
</comment>
<protein>
    <submittedName>
        <fullName evidence="1">Transcriptional regulator with XRE-family HTH domain</fullName>
    </submittedName>
</protein>
<dbReference type="InterPro" id="IPR001387">
    <property type="entry name" value="Cro/C1-type_HTH"/>
</dbReference>
<name>A0ABU0I337_9HYPH</name>
<dbReference type="EMBL" id="JAUSVP010000007">
    <property type="protein sequence ID" value="MDQ0448121.1"/>
    <property type="molecule type" value="Genomic_DNA"/>
</dbReference>
<keyword evidence="2" id="KW-1185">Reference proteome</keyword>
<organism evidence="1 2">
    <name type="scientific">Methylobacterium aerolatum</name>
    <dbReference type="NCBI Taxonomy" id="418708"/>
    <lineage>
        <taxon>Bacteria</taxon>
        <taxon>Pseudomonadati</taxon>
        <taxon>Pseudomonadota</taxon>
        <taxon>Alphaproteobacteria</taxon>
        <taxon>Hyphomicrobiales</taxon>
        <taxon>Methylobacteriaceae</taxon>
        <taxon>Methylobacterium</taxon>
    </lineage>
</organism>
<dbReference type="CDD" id="cd00093">
    <property type="entry name" value="HTH_XRE"/>
    <property type="match status" value="1"/>
</dbReference>
<gene>
    <name evidence="1" type="ORF">QO012_002629</name>
</gene>
<evidence type="ECO:0000313" key="1">
    <source>
        <dbReference type="EMBL" id="MDQ0448121.1"/>
    </source>
</evidence>
<dbReference type="Proteomes" id="UP001231124">
    <property type="component" value="Unassembled WGS sequence"/>
</dbReference>
<reference evidence="1 2" key="1">
    <citation type="submission" date="2023-07" db="EMBL/GenBank/DDBJ databases">
        <title>Genomic Encyclopedia of Type Strains, Phase IV (KMG-IV): sequencing the most valuable type-strain genomes for metagenomic binning, comparative biology and taxonomic classification.</title>
        <authorList>
            <person name="Goeker M."/>
        </authorList>
    </citation>
    <scope>NUCLEOTIDE SEQUENCE [LARGE SCALE GENOMIC DNA]</scope>
    <source>
        <strain evidence="1 2">DSM 19013</strain>
    </source>
</reference>
<accession>A0ABU0I337</accession>
<proteinExistence type="predicted"/>